<protein>
    <submittedName>
        <fullName evidence="3">Uncharacterized protein</fullName>
    </submittedName>
</protein>
<dbReference type="AlphaFoldDB" id="V7PPS0"/>
<feature type="transmembrane region" description="Helical" evidence="2">
    <location>
        <begin position="269"/>
        <end position="287"/>
    </location>
</feature>
<keyword evidence="2" id="KW-1133">Transmembrane helix</keyword>
<evidence type="ECO:0000313" key="3">
    <source>
        <dbReference type="EMBL" id="ETB60742.1"/>
    </source>
</evidence>
<evidence type="ECO:0000256" key="1">
    <source>
        <dbReference type="SAM" id="Coils"/>
    </source>
</evidence>
<dbReference type="Pfam" id="PF06022">
    <property type="entry name" value="Cir_Bir_Yir"/>
    <property type="match status" value="1"/>
</dbReference>
<keyword evidence="4" id="KW-1185">Reference proteome</keyword>
<evidence type="ECO:0000313" key="4">
    <source>
        <dbReference type="Proteomes" id="UP000018538"/>
    </source>
</evidence>
<dbReference type="OrthoDB" id="373250at2759"/>
<organism evidence="3 4">
    <name type="scientific">Plasmodium yoelii 17X</name>
    <dbReference type="NCBI Taxonomy" id="1323249"/>
    <lineage>
        <taxon>Eukaryota</taxon>
        <taxon>Sar</taxon>
        <taxon>Alveolata</taxon>
        <taxon>Apicomplexa</taxon>
        <taxon>Aconoidasida</taxon>
        <taxon>Haemosporida</taxon>
        <taxon>Plasmodiidae</taxon>
        <taxon>Plasmodium</taxon>
        <taxon>Plasmodium (Vinckeia)</taxon>
    </lineage>
</organism>
<evidence type="ECO:0000256" key="2">
    <source>
        <dbReference type="SAM" id="Phobius"/>
    </source>
</evidence>
<feature type="coiled-coil region" evidence="1">
    <location>
        <begin position="171"/>
        <end position="198"/>
    </location>
</feature>
<dbReference type="EMBL" id="KI635759">
    <property type="protein sequence ID" value="ETB60742.1"/>
    <property type="molecule type" value="Genomic_DNA"/>
</dbReference>
<proteinExistence type="predicted"/>
<accession>V7PPS0</accession>
<name>V7PPS0_PLAYE</name>
<dbReference type="InterPro" id="IPR006477">
    <property type="entry name" value="Yir_bir_cir"/>
</dbReference>
<gene>
    <name evidence="3" type="ORF">YYC_02351</name>
</gene>
<keyword evidence="1" id="KW-0175">Coiled coil</keyword>
<sequence>MDKKVCRTLLALNNSFSKKLGEKGEYQITINKTTLNNYCTSKECSDDLAKINAGCLYLFDAFFENSSVFKSDGKGNTNIVEYIIIWLSYMLSLKNQVGDKTNLQYFYETYINNDMYTHTIDGVEEYNSYKDLIDQKKNLISMDMSIISKLYDIFITLCTMHLEYDEESRNCNKHSGKAKEFVEKYEDLKNNYNITENSPYYKLLSTLSNDYDNLKKKCSDSSYKAIPPLQSIEKTKITVDFSEPTIETSEQLYVQGSEVASNSSIANKLFIVLSIFGAIAFFWGISYKVNNKELKKNYYIYANINKQIYVS</sequence>
<keyword evidence="2" id="KW-0472">Membrane</keyword>
<keyword evidence="2" id="KW-0812">Transmembrane</keyword>
<reference evidence="3 4" key="1">
    <citation type="submission" date="2013-11" db="EMBL/GenBank/DDBJ databases">
        <title>The Genome Sequence of Plasmodium yoelii 17X.</title>
        <authorList>
            <consortium name="The Broad Institute Genomics Platform"/>
            <consortium name="The Broad Institute Genome Sequencing Center for Infectious Disease"/>
            <person name="Neafsey D."/>
            <person name="Adams J."/>
            <person name="Walker B."/>
            <person name="Young S.K."/>
            <person name="Zeng Q."/>
            <person name="Gargeya S."/>
            <person name="Fitzgerald M."/>
            <person name="Haas B."/>
            <person name="Abouelleil A."/>
            <person name="Alvarado L."/>
            <person name="Chapman S.B."/>
            <person name="Gainer-Dewar J."/>
            <person name="Goldberg J."/>
            <person name="Griggs A."/>
            <person name="Gujja S."/>
            <person name="Hansen M."/>
            <person name="Howarth C."/>
            <person name="Imamovic A."/>
            <person name="Ireland A."/>
            <person name="Larimer J."/>
            <person name="McCowan C."/>
            <person name="Murphy C."/>
            <person name="Pearson M."/>
            <person name="Poon T.W."/>
            <person name="Priest M."/>
            <person name="Roberts A."/>
            <person name="Saif S."/>
            <person name="Shea T."/>
            <person name="Sykes S."/>
            <person name="Wortman J."/>
            <person name="Nusbaum C."/>
            <person name="Birren B."/>
        </authorList>
    </citation>
    <scope>NUCLEOTIDE SEQUENCE [LARGE SCALE GENOMIC DNA]</scope>
    <source>
        <strain evidence="3 4">17X</strain>
    </source>
</reference>
<dbReference type="Proteomes" id="UP000018538">
    <property type="component" value="Unassembled WGS sequence"/>
</dbReference>
<dbReference type="NCBIfam" id="TIGR01590">
    <property type="entry name" value="yir-bir-cir_Pla"/>
    <property type="match status" value="1"/>
</dbReference>